<sequence>MRAPVRSSRAALTSILLIGVFAACSGYGVFGAFSSSTQNTASAFSIGTVTIADNDTGTALYSLTNVIPEEPNDRCIKVTYTGNLGASVKVYRGSLSGSLGPYVTLTVTKGTGDNPTCADFSAGADLYSGTLSAFPASAGSGLALTNAASSATWSTNNAVTYRFRVEVVNNTAAQNLSTGTHAFTWETTEA</sequence>
<dbReference type="Proteomes" id="UP001058860">
    <property type="component" value="Chromosome"/>
</dbReference>
<organism evidence="1 2">
    <name type="scientific">Svornostia abyssi</name>
    <dbReference type="NCBI Taxonomy" id="2898438"/>
    <lineage>
        <taxon>Bacteria</taxon>
        <taxon>Bacillati</taxon>
        <taxon>Actinomycetota</taxon>
        <taxon>Thermoleophilia</taxon>
        <taxon>Solirubrobacterales</taxon>
        <taxon>Baekduiaceae</taxon>
        <taxon>Svornostia</taxon>
    </lineage>
</organism>
<evidence type="ECO:0000313" key="1">
    <source>
        <dbReference type="EMBL" id="UUY02353.1"/>
    </source>
</evidence>
<accession>A0ABY5PCE3</accession>
<name>A0ABY5PCE3_9ACTN</name>
<keyword evidence="2" id="KW-1185">Reference proteome</keyword>
<dbReference type="EMBL" id="CP088295">
    <property type="protein sequence ID" value="UUY02353.1"/>
    <property type="molecule type" value="Genomic_DNA"/>
</dbReference>
<evidence type="ECO:0000313" key="2">
    <source>
        <dbReference type="Proteomes" id="UP001058860"/>
    </source>
</evidence>
<dbReference type="PROSITE" id="PS51257">
    <property type="entry name" value="PROKAR_LIPOPROTEIN"/>
    <property type="match status" value="1"/>
</dbReference>
<reference evidence="2" key="1">
    <citation type="submission" date="2021-11" db="EMBL/GenBank/DDBJ databases">
        <title>Cultivation dependent microbiological survey of springs from the worlds oldest radium mine currently devoted to the extraction of radon-saturated water.</title>
        <authorList>
            <person name="Kapinusova G."/>
            <person name="Smrhova T."/>
            <person name="Strejcek M."/>
            <person name="Suman J."/>
            <person name="Jani K."/>
            <person name="Pajer P."/>
            <person name="Uhlik O."/>
        </authorList>
    </citation>
    <scope>NUCLEOTIDE SEQUENCE [LARGE SCALE GENOMIC DNA]</scope>
    <source>
        <strain evidence="2">J379</strain>
    </source>
</reference>
<protein>
    <submittedName>
        <fullName evidence="1">Uncharacterized protein</fullName>
    </submittedName>
</protein>
<proteinExistence type="predicted"/>
<gene>
    <name evidence="1" type="ORF">LRS13_16810</name>
</gene>
<dbReference type="RefSeq" id="WP_353862882.1">
    <property type="nucleotide sequence ID" value="NZ_CP088295.1"/>
</dbReference>